<name>A0A6N2M2F3_SALVM</name>
<keyword evidence="2" id="KW-0732">Signal</keyword>
<feature type="signal peptide" evidence="2">
    <location>
        <begin position="1"/>
        <end position="20"/>
    </location>
</feature>
<gene>
    <name evidence="3" type="ORF">SVIM_LOCUS298947</name>
</gene>
<evidence type="ECO:0000256" key="1">
    <source>
        <dbReference type="SAM" id="MobiDB-lite"/>
    </source>
</evidence>
<organism evidence="3">
    <name type="scientific">Salix viminalis</name>
    <name type="common">Common osier</name>
    <name type="synonym">Basket willow</name>
    <dbReference type="NCBI Taxonomy" id="40686"/>
    <lineage>
        <taxon>Eukaryota</taxon>
        <taxon>Viridiplantae</taxon>
        <taxon>Streptophyta</taxon>
        <taxon>Embryophyta</taxon>
        <taxon>Tracheophyta</taxon>
        <taxon>Spermatophyta</taxon>
        <taxon>Magnoliopsida</taxon>
        <taxon>eudicotyledons</taxon>
        <taxon>Gunneridae</taxon>
        <taxon>Pentapetalae</taxon>
        <taxon>rosids</taxon>
        <taxon>fabids</taxon>
        <taxon>Malpighiales</taxon>
        <taxon>Salicaceae</taxon>
        <taxon>Saliceae</taxon>
        <taxon>Salix</taxon>
    </lineage>
</organism>
<evidence type="ECO:0000313" key="3">
    <source>
        <dbReference type="EMBL" id="VFU46870.1"/>
    </source>
</evidence>
<accession>A0A6N2M2F3</accession>
<dbReference type="EMBL" id="CAADRP010001652">
    <property type="protein sequence ID" value="VFU46870.1"/>
    <property type="molecule type" value="Genomic_DNA"/>
</dbReference>
<evidence type="ECO:0000256" key="2">
    <source>
        <dbReference type="SAM" id="SignalP"/>
    </source>
</evidence>
<reference evidence="3" key="1">
    <citation type="submission" date="2019-03" db="EMBL/GenBank/DDBJ databases">
        <authorList>
            <person name="Mank J."/>
            <person name="Almeida P."/>
        </authorList>
    </citation>
    <scope>NUCLEOTIDE SEQUENCE</scope>
    <source>
        <strain evidence="3">78183</strain>
    </source>
</reference>
<protein>
    <submittedName>
        <fullName evidence="3">Uncharacterized protein</fullName>
    </submittedName>
</protein>
<dbReference type="AlphaFoldDB" id="A0A6N2M2F3"/>
<sequence>MPKNKSSVFAASVVAASATALSVSSSSPGFNSNVKEAGPNKDQQGSASMKKFAPRFDGLRLHGVTSICGWQKFCRSSRYGSIGSPKKKF</sequence>
<proteinExistence type="predicted"/>
<feature type="chain" id="PRO_5027013961" evidence="2">
    <location>
        <begin position="21"/>
        <end position="89"/>
    </location>
</feature>
<feature type="region of interest" description="Disordered" evidence="1">
    <location>
        <begin position="22"/>
        <end position="49"/>
    </location>
</feature>